<dbReference type="GO" id="GO:0140818">
    <property type="term" value="F:mRNA 5'-triphosphate monophosphatase activity"/>
    <property type="evidence" value="ECO:0007669"/>
    <property type="project" value="UniProtKB-EC"/>
</dbReference>
<dbReference type="SUPFAM" id="SSF56091">
    <property type="entry name" value="DNA ligase/mRNA capping enzyme, catalytic domain"/>
    <property type="match status" value="1"/>
</dbReference>
<keyword evidence="4" id="KW-0808">Transferase</keyword>
<evidence type="ECO:0000256" key="8">
    <source>
        <dbReference type="ARBA" id="ARBA00022884"/>
    </source>
</evidence>
<keyword evidence="9" id="KW-0342">GTP-binding</keyword>
<dbReference type="InterPro" id="IPR013846">
    <property type="entry name" value="mRNA_cap_enzyme_C"/>
</dbReference>
<dbReference type="InterPro" id="IPR037009">
    <property type="entry name" value="mRNA_triPase_Cet1_sf"/>
</dbReference>
<dbReference type="InterPro" id="IPR004971">
    <property type="entry name" value="mRNA_G-N7_MeTrfase_dom"/>
</dbReference>
<evidence type="ECO:0000256" key="9">
    <source>
        <dbReference type="ARBA" id="ARBA00023134"/>
    </source>
</evidence>
<evidence type="ECO:0000259" key="11">
    <source>
        <dbReference type="PROSITE" id="PS51562"/>
    </source>
</evidence>
<evidence type="ECO:0000256" key="7">
    <source>
        <dbReference type="ARBA" id="ARBA00022801"/>
    </source>
</evidence>
<proteinExistence type="predicted"/>
<dbReference type="GO" id="GO:0004482">
    <property type="term" value="F:mRNA 5'-cap (guanine-N7-)-methyltransferase activity"/>
    <property type="evidence" value="ECO:0007669"/>
    <property type="project" value="InterPro"/>
</dbReference>
<evidence type="ECO:0000256" key="3">
    <source>
        <dbReference type="ARBA" id="ARBA00022664"/>
    </source>
</evidence>
<dbReference type="Gene3D" id="3.20.100.10">
    <property type="entry name" value="mRNA triphosphatase Cet1-like"/>
    <property type="match status" value="1"/>
</dbReference>
<comment type="pathway">
    <text evidence="1">mRNA processing; mRNA capping.</text>
</comment>
<dbReference type="Gene3D" id="2.40.50.140">
    <property type="entry name" value="Nucleic acid-binding proteins"/>
    <property type="match status" value="1"/>
</dbReference>
<dbReference type="SUPFAM" id="SSF53335">
    <property type="entry name" value="S-adenosyl-L-methionine-dependent methyltransferases"/>
    <property type="match status" value="1"/>
</dbReference>
<dbReference type="PANTHER" id="PTHR12189:SF2">
    <property type="entry name" value="MRNA CAP GUANINE-N7 METHYLTRANSFERASE"/>
    <property type="match status" value="1"/>
</dbReference>
<dbReference type="InterPro" id="IPR012340">
    <property type="entry name" value="NA-bd_OB-fold"/>
</dbReference>
<keyword evidence="5" id="KW-0949">S-adenosyl-L-methionine</keyword>
<comment type="catalytic activity">
    <reaction evidence="10">
        <text>a 5'-end triphospho-ribonucleoside in mRNA + H2O = a 5'-end diphospho-ribonucleoside in mRNA + phosphate + H(+)</text>
        <dbReference type="Rhea" id="RHEA:67004"/>
        <dbReference type="Rhea" id="RHEA-COMP:17164"/>
        <dbReference type="Rhea" id="RHEA-COMP:17165"/>
        <dbReference type="ChEBI" id="CHEBI:15377"/>
        <dbReference type="ChEBI" id="CHEBI:15378"/>
        <dbReference type="ChEBI" id="CHEBI:43474"/>
        <dbReference type="ChEBI" id="CHEBI:167616"/>
        <dbReference type="ChEBI" id="CHEBI:167618"/>
        <dbReference type="EC" id="3.6.1.74"/>
    </reaction>
    <physiologicalReaction direction="left-to-right" evidence="10">
        <dbReference type="Rhea" id="RHEA:67005"/>
    </physiologicalReaction>
</comment>
<accession>A0A6C0FEE9</accession>
<dbReference type="InterPro" id="IPR033469">
    <property type="entry name" value="CYTH-like_dom_sf"/>
</dbReference>
<evidence type="ECO:0000256" key="5">
    <source>
        <dbReference type="ARBA" id="ARBA00022691"/>
    </source>
</evidence>
<dbReference type="PANTHER" id="PTHR12189">
    <property type="entry name" value="MRNA GUANINE-7- METHYLTRANSFERASE"/>
    <property type="match status" value="1"/>
</dbReference>
<organism evidence="12">
    <name type="scientific">viral metagenome</name>
    <dbReference type="NCBI Taxonomy" id="1070528"/>
    <lineage>
        <taxon>unclassified sequences</taxon>
        <taxon>metagenomes</taxon>
        <taxon>organismal metagenomes</taxon>
    </lineage>
</organism>
<dbReference type="SUPFAM" id="SSF50249">
    <property type="entry name" value="Nucleic acid-binding proteins"/>
    <property type="match status" value="1"/>
</dbReference>
<sequence length="1306" mass="151344">MNIFETNRKGGPYESLKEFMKKSLVSKEYELEWIYGSNPRNILKKSEFIRLLNHLRQNYRFANESNSLDIRLQFVKLERSGLSNIRCTVDGVQNIKTYCKTNSIVDIPTVKFMKKVANRDDKNPSLTFKQVVNTDYNFRINLKKEIELEDDDDEVIKFKDNLKDGLKYYRYKKRFSFYTEDNLFRIDLTAVKSNTYNPKRKTYNLAKNLVDSKILVGKEIYEVEIEYVGYNALQGKYPIVEYSKRVYSEWKDEGMSEEDYEAQVSLITKVDPNISFSPDGPQYYIGDDDAGYGFMSEYDAINYSEPIIEAETYDRPTMVTLWTKAAALRGDPMNLIYMNYWYPDNSWIFWLIKDNNKELLYDGVAENYTANYEGAPENENYVKYTIYPPASEEDKIRIAEDDKKFRDNFSKDNYSDTVYVPCKYISGIEGQSNYPSDYPDDLDVVDDSSGYSSGYESAGAGKVTLPSWAPKSHNNLSKDNRFIDTVNLKFNAVVGDILFTISDSPLIVSQRKCNELLDEYKTMTEQTGEKPFFVGPQPVSMGLSEIDPDNPHSILSGYVVTEKADGIRAQLFIGKDREGYLITQKKEIICTGLKFKGVGSAILDGEYITKDRNGKDIKLFMIFDIYYQDNGEYASQPYSYPWTPKKADLPSRSGILHKFKQRVEIEDIKLLSLKQGIYSSNWSKEEPTIDSKDTIRIGYKNYYMGPKALKRDKKDESKFTNLKEIGKMNRKILDLDKNNNYEYSIDGLIFLPMYYPVKSDNETIVVSNISGTWSQNYKWKPPEENTIDFRLRFVKEEVNGRKHTKISSFTRKGKTIKCYQAEMYVGYDIRKDETTDFTWKILGYDKRKQNETLFNPPTEKDSIHICNIPLTKDKCICLKDKTEVQDGFIYEMRYEPNNPFGYQWVPLRVRDDKIRPNDSHTANNVWKTIQYPVTDDLIKGKQLFTKDLLPLQNVEEYSYYVGEGETGADTPLREFHNYIKDKLIRSVTTLSTSGISILDTSIGRGGDIGKYLRSGNVNFLLGLDISPDVNVGAKKYYLSGGDKPKAMFIQYDTGKSIKGGAGGVGEHVERNKLLLDILYDRQKALPKELRPIVPKFKGLGKRGFDVISSQFSIHYYFSDELTLRTYMQNISENIKKGGYFIGTCYDGMKVFQRLNESDNIEMMDEFGNRVFSIHKKYDIEDFSYSRDDIGKLFGQAIDVYMSSIGQTVTEYLVNFQLFIELMKEYDLELVRPEVKKEFKGFFDNKDYSYSDGFGGFEMIIDDLDKLYSKDTSLKRFFPESFQLLKPKNALLRELSGFNNWFIFQKV</sequence>
<dbReference type="GO" id="GO:0004651">
    <property type="term" value="F:polynucleotide 5'-phosphatase activity"/>
    <property type="evidence" value="ECO:0007669"/>
    <property type="project" value="InterPro"/>
</dbReference>
<feature type="domain" description="MRNA cap 0 methyltransferase" evidence="11">
    <location>
        <begin position="967"/>
        <end position="1306"/>
    </location>
</feature>
<evidence type="ECO:0000313" key="12">
    <source>
        <dbReference type="EMBL" id="QHT38963.1"/>
    </source>
</evidence>
<dbReference type="InterPro" id="IPR029063">
    <property type="entry name" value="SAM-dependent_MTases_sf"/>
</dbReference>
<dbReference type="InterPro" id="IPR039753">
    <property type="entry name" value="RG7MT1"/>
</dbReference>
<dbReference type="Pfam" id="PF03919">
    <property type="entry name" value="mRNA_cap_C"/>
    <property type="match status" value="1"/>
</dbReference>
<dbReference type="GO" id="GO:0003723">
    <property type="term" value="F:RNA binding"/>
    <property type="evidence" value="ECO:0007669"/>
    <property type="project" value="UniProtKB-KW"/>
</dbReference>
<evidence type="ECO:0000256" key="10">
    <source>
        <dbReference type="ARBA" id="ARBA00047740"/>
    </source>
</evidence>
<dbReference type="GO" id="GO:0005525">
    <property type="term" value="F:GTP binding"/>
    <property type="evidence" value="ECO:0007669"/>
    <property type="project" value="UniProtKB-KW"/>
</dbReference>
<keyword evidence="2" id="KW-0489">Methyltransferase</keyword>
<keyword evidence="7" id="KW-0378">Hydrolase</keyword>
<dbReference type="Gene3D" id="3.30.470.30">
    <property type="entry name" value="DNA ligase/mRNA capping enzyme"/>
    <property type="match status" value="1"/>
</dbReference>
<dbReference type="GO" id="GO:0005634">
    <property type="term" value="C:nucleus"/>
    <property type="evidence" value="ECO:0007669"/>
    <property type="project" value="TreeGrafter"/>
</dbReference>
<dbReference type="EMBL" id="MN738838">
    <property type="protein sequence ID" value="QHT38963.1"/>
    <property type="molecule type" value="Genomic_DNA"/>
</dbReference>
<reference evidence="12" key="1">
    <citation type="journal article" date="2020" name="Nature">
        <title>Giant virus diversity and host interactions through global metagenomics.</title>
        <authorList>
            <person name="Schulz F."/>
            <person name="Roux S."/>
            <person name="Paez-Espino D."/>
            <person name="Jungbluth S."/>
            <person name="Walsh D.A."/>
            <person name="Denef V.J."/>
            <person name="McMahon K.D."/>
            <person name="Konstantinidis K.T."/>
            <person name="Eloe-Fadrosh E.A."/>
            <person name="Kyrpides N.C."/>
            <person name="Woyke T."/>
        </authorList>
    </citation>
    <scope>NUCLEOTIDE SEQUENCE</scope>
    <source>
        <strain evidence="12">GVMAG-S-ERX556126-94</strain>
    </source>
</reference>
<dbReference type="Gene3D" id="3.40.50.150">
    <property type="entry name" value="Vaccinia Virus protein VP39"/>
    <property type="match status" value="1"/>
</dbReference>
<keyword evidence="6" id="KW-0547">Nucleotide-binding</keyword>
<dbReference type="Pfam" id="PF03291">
    <property type="entry name" value="mRNA_G-N7_MeTrfase"/>
    <property type="match status" value="1"/>
</dbReference>
<evidence type="ECO:0000256" key="1">
    <source>
        <dbReference type="ARBA" id="ARBA00005129"/>
    </source>
</evidence>
<evidence type="ECO:0000256" key="6">
    <source>
        <dbReference type="ARBA" id="ARBA00022741"/>
    </source>
</evidence>
<dbReference type="SUPFAM" id="SSF55154">
    <property type="entry name" value="CYTH-like phosphatases"/>
    <property type="match status" value="1"/>
</dbReference>
<evidence type="ECO:0000256" key="4">
    <source>
        <dbReference type="ARBA" id="ARBA00022679"/>
    </source>
</evidence>
<name>A0A6C0FEE9_9ZZZZ</name>
<protein>
    <recommendedName>
        <fullName evidence="11">mRNA cap 0 methyltransferase domain-containing protein</fullName>
    </recommendedName>
</protein>
<keyword evidence="8" id="KW-0694">RNA-binding</keyword>
<dbReference type="PROSITE" id="PS51562">
    <property type="entry name" value="RNA_CAP0_MT"/>
    <property type="match status" value="1"/>
</dbReference>
<dbReference type="UniPathway" id="UPA00922"/>
<keyword evidence="3" id="KW-0507">mRNA processing</keyword>
<evidence type="ECO:0000256" key="2">
    <source>
        <dbReference type="ARBA" id="ARBA00022603"/>
    </source>
</evidence>